<evidence type="ECO:0008006" key="6">
    <source>
        <dbReference type="Google" id="ProtNLM"/>
    </source>
</evidence>
<organism evidence="4 5">
    <name type="scientific">Potamilus streckersoni</name>
    <dbReference type="NCBI Taxonomy" id="2493646"/>
    <lineage>
        <taxon>Eukaryota</taxon>
        <taxon>Metazoa</taxon>
        <taxon>Spiralia</taxon>
        <taxon>Lophotrochozoa</taxon>
        <taxon>Mollusca</taxon>
        <taxon>Bivalvia</taxon>
        <taxon>Autobranchia</taxon>
        <taxon>Heteroconchia</taxon>
        <taxon>Palaeoheterodonta</taxon>
        <taxon>Unionida</taxon>
        <taxon>Unionoidea</taxon>
        <taxon>Unionidae</taxon>
        <taxon>Ambleminae</taxon>
        <taxon>Lampsilini</taxon>
        <taxon>Potamilus</taxon>
    </lineage>
</organism>
<accession>A0AAE0S9S1</accession>
<evidence type="ECO:0000313" key="5">
    <source>
        <dbReference type="Proteomes" id="UP001195483"/>
    </source>
</evidence>
<comment type="caution">
    <text evidence="4">The sequence shown here is derived from an EMBL/GenBank/DDBJ whole genome shotgun (WGS) entry which is preliminary data.</text>
</comment>
<feature type="signal peptide" evidence="3">
    <location>
        <begin position="1"/>
        <end position="23"/>
    </location>
</feature>
<dbReference type="GO" id="GO:0030431">
    <property type="term" value="P:sleep"/>
    <property type="evidence" value="ECO:0007669"/>
    <property type="project" value="InterPro"/>
</dbReference>
<dbReference type="PANTHER" id="PTHR33562">
    <property type="entry name" value="ATILLA, ISOFORM B-RELATED-RELATED"/>
    <property type="match status" value="1"/>
</dbReference>
<feature type="chain" id="PRO_5042117129" description="Protein sleepless" evidence="3">
    <location>
        <begin position="24"/>
        <end position="124"/>
    </location>
</feature>
<protein>
    <recommendedName>
        <fullName evidence="6">Protein sleepless</fullName>
    </recommendedName>
</protein>
<reference evidence="4" key="2">
    <citation type="journal article" date="2021" name="Genome Biol. Evol.">
        <title>Developing a high-quality reference genome for a parasitic bivalve with doubly uniparental inheritance (Bivalvia: Unionida).</title>
        <authorList>
            <person name="Smith C.H."/>
        </authorList>
    </citation>
    <scope>NUCLEOTIDE SEQUENCE</scope>
    <source>
        <strain evidence="4">CHS0354</strain>
        <tissue evidence="4">Mantle</tissue>
    </source>
</reference>
<sequence>MEMSGVTYMVLFIIVVSLKSANGIECYQCGITDNKCKDTFDKNAGVSKIACDGVCSKGKDKSSGGVLRGCFHGGQSQNKCEDKTIDGMKVEVCLCSSDLCNGVLKMGGSFVVMTSAIVIYLGLF</sequence>
<reference evidence="4" key="1">
    <citation type="journal article" date="2021" name="Genome Biol. Evol.">
        <title>A High-Quality Reference Genome for a Parasitic Bivalve with Doubly Uniparental Inheritance (Bivalvia: Unionida).</title>
        <authorList>
            <person name="Smith C.H."/>
        </authorList>
    </citation>
    <scope>NUCLEOTIDE SEQUENCE</scope>
    <source>
        <strain evidence="4">CHS0354</strain>
    </source>
</reference>
<dbReference type="Proteomes" id="UP001195483">
    <property type="component" value="Unassembled WGS sequence"/>
</dbReference>
<evidence type="ECO:0000256" key="2">
    <source>
        <dbReference type="ARBA" id="ARBA00023180"/>
    </source>
</evidence>
<dbReference type="InterPro" id="IPR031424">
    <property type="entry name" value="QVR-like"/>
</dbReference>
<dbReference type="Pfam" id="PF17064">
    <property type="entry name" value="QVR"/>
    <property type="match status" value="1"/>
</dbReference>
<evidence type="ECO:0000256" key="3">
    <source>
        <dbReference type="SAM" id="SignalP"/>
    </source>
</evidence>
<reference evidence="4" key="3">
    <citation type="submission" date="2023-05" db="EMBL/GenBank/DDBJ databases">
        <authorList>
            <person name="Smith C.H."/>
        </authorList>
    </citation>
    <scope>NUCLEOTIDE SEQUENCE</scope>
    <source>
        <strain evidence="4">CHS0354</strain>
        <tissue evidence="4">Mantle</tissue>
    </source>
</reference>
<evidence type="ECO:0000313" key="4">
    <source>
        <dbReference type="EMBL" id="KAK3587936.1"/>
    </source>
</evidence>
<keyword evidence="1 3" id="KW-0732">Signal</keyword>
<keyword evidence="5" id="KW-1185">Reference proteome</keyword>
<gene>
    <name evidence="4" type="ORF">CHS0354_014451</name>
</gene>
<proteinExistence type="predicted"/>
<dbReference type="EMBL" id="JAEAOA010000895">
    <property type="protein sequence ID" value="KAK3587936.1"/>
    <property type="molecule type" value="Genomic_DNA"/>
</dbReference>
<dbReference type="GO" id="GO:0032222">
    <property type="term" value="P:regulation of synaptic transmission, cholinergic"/>
    <property type="evidence" value="ECO:0007669"/>
    <property type="project" value="InterPro"/>
</dbReference>
<dbReference type="InterPro" id="IPR050975">
    <property type="entry name" value="Sleep_regulator"/>
</dbReference>
<name>A0AAE0S9S1_9BIVA</name>
<evidence type="ECO:0000256" key="1">
    <source>
        <dbReference type="ARBA" id="ARBA00022729"/>
    </source>
</evidence>
<keyword evidence="2" id="KW-0325">Glycoprotein</keyword>
<dbReference type="AlphaFoldDB" id="A0AAE0S9S1"/>